<comment type="similarity">
    <text evidence="1">Belongs to the arsA ATPase family.</text>
</comment>
<dbReference type="PANTHER" id="PTHR10803">
    <property type="entry name" value="ARSENICAL PUMP-DRIVING ATPASE ARSENITE-TRANSLOCATING ATPASE"/>
    <property type="match status" value="1"/>
</dbReference>
<dbReference type="Gene3D" id="3.40.50.300">
    <property type="entry name" value="P-loop containing nucleotide triphosphate hydrolases"/>
    <property type="match status" value="2"/>
</dbReference>
<evidence type="ECO:0000256" key="1">
    <source>
        <dbReference type="ARBA" id="ARBA00011040"/>
    </source>
</evidence>
<dbReference type="GO" id="GO:0016887">
    <property type="term" value="F:ATP hydrolysis activity"/>
    <property type="evidence" value="ECO:0007669"/>
    <property type="project" value="InterPro"/>
</dbReference>
<gene>
    <name evidence="3" type="primary">arsA</name>
    <name evidence="3" type="ORF">PFCIRM138_08045</name>
</gene>
<dbReference type="GO" id="GO:0015446">
    <property type="term" value="F:ATPase-coupled arsenite transmembrane transporter activity"/>
    <property type="evidence" value="ECO:0007669"/>
    <property type="project" value="InterPro"/>
</dbReference>
<keyword evidence="3" id="KW-0378">Hydrolase</keyword>
<feature type="domain" description="ArsA/GET3 Anion-transporting ATPase-like" evidence="2">
    <location>
        <begin position="10"/>
        <end position="291"/>
    </location>
</feature>
<dbReference type="RefSeq" id="WP_013161841.1">
    <property type="nucleotide sequence ID" value="NZ_HG975508.1"/>
</dbReference>
<dbReference type="EC" id="3.6.3.16" evidence="3"/>
<organism evidence="3">
    <name type="scientific">Propionibacterium freudenreichii subsp. freudenreichii</name>
    <dbReference type="NCBI Taxonomy" id="66712"/>
    <lineage>
        <taxon>Bacteria</taxon>
        <taxon>Bacillati</taxon>
        <taxon>Actinomycetota</taxon>
        <taxon>Actinomycetes</taxon>
        <taxon>Propionibacteriales</taxon>
        <taxon>Propionibacteriaceae</taxon>
        <taxon>Propionibacterium</taxon>
    </lineage>
</organism>
<sequence length="591" mass="62499">MTHLLEEMPRFLFLTGKGGVGKTSVACASAVALASAGRKVLLVSTDPASNVAQVFGQEIGNHITAISALPGLDALEIDPQAAAEEYRARALAPVRDFLSAKDLASATEQLSGSCTTEIAAFNEFTDLLTAHGPGAGYDHVVFDTAPTGHTVRLLKLPGEWSQFLSDGLGDPSCLGPMSGLEKTRDSYAEALGALADPGRTRLALVARAQESSLHEASRTFDELLEAGIAATHLVINGLLPGAHSDDALARSISHQESEAIGSAPARLRALVTDTLELRHGDMVGVDALRTLLSSTAQTEDSDVDVNQPRRPSVAGPQLSELIAELSQRDHGLVMVMGKGGVGKTTLASALAMGLADRRKDVLLTTTDPAAHLDWTIAGQAPFDVTSIDPEVATRQYRDHVMATKGASLDEQGRANLAEDLRSPCTEEVAVFQSFAQAVEQSDHRFVVMDTAPTGHTLLLMDATGSYHREVARNSPELASTTPLTRLRDPGHTAVIIATLPETTPVLEASGLQDDLERAGIRPWAWVINRSLSATDTEDPFLQRRIEAETAPIAAARSNCPRTAQVAYLASPPVGLDALRAVARHTVGSMAG</sequence>
<dbReference type="InterPro" id="IPR025723">
    <property type="entry name" value="ArsA/GET3_ATPase-like"/>
</dbReference>
<dbReference type="Pfam" id="PF02374">
    <property type="entry name" value="ArsA_ATPase"/>
    <property type="match status" value="2"/>
</dbReference>
<dbReference type="AlphaFoldDB" id="A0A068VV44"/>
<name>A0A068VV44_PROFF</name>
<dbReference type="EMBL" id="LM676414">
    <property type="protein sequence ID" value="CEP26528.1"/>
    <property type="molecule type" value="Genomic_DNA"/>
</dbReference>
<dbReference type="SUPFAM" id="SSF52540">
    <property type="entry name" value="P-loop containing nucleoside triphosphate hydrolases"/>
    <property type="match status" value="2"/>
</dbReference>
<reference evidence="3" key="1">
    <citation type="submission" date="2014-08" db="EMBL/GenBank/DDBJ databases">
        <authorList>
            <person name="Falentin Helene"/>
        </authorList>
    </citation>
    <scope>NUCLEOTIDE SEQUENCE</scope>
</reference>
<protein>
    <submittedName>
        <fullName evidence="3">Arsenite-transporting ATPase</fullName>
        <ecNumber evidence="3">3.6.3.16</ecNumber>
    </submittedName>
</protein>
<accession>A0A068VV44</accession>
<feature type="domain" description="ArsA/GET3 Anion-transporting ATPase-like" evidence="2">
    <location>
        <begin position="332"/>
        <end position="463"/>
    </location>
</feature>
<dbReference type="InterPro" id="IPR027541">
    <property type="entry name" value="Ars_ATPase"/>
</dbReference>
<dbReference type="GeneID" id="61221415"/>
<dbReference type="NCBIfam" id="TIGR04291">
    <property type="entry name" value="arsen_driv_ArsA"/>
    <property type="match status" value="1"/>
</dbReference>
<dbReference type="InterPro" id="IPR016300">
    <property type="entry name" value="ATPase_ArsA/GET3"/>
</dbReference>
<dbReference type="NCBIfam" id="TIGR00345">
    <property type="entry name" value="GET3_arsA_TRC40"/>
    <property type="match status" value="1"/>
</dbReference>
<dbReference type="GO" id="GO:0005524">
    <property type="term" value="F:ATP binding"/>
    <property type="evidence" value="ECO:0007669"/>
    <property type="project" value="InterPro"/>
</dbReference>
<evidence type="ECO:0000313" key="3">
    <source>
        <dbReference type="EMBL" id="CEP26528.1"/>
    </source>
</evidence>
<proteinExistence type="inferred from homology"/>
<evidence type="ECO:0000259" key="2">
    <source>
        <dbReference type="Pfam" id="PF02374"/>
    </source>
</evidence>
<dbReference type="InterPro" id="IPR027417">
    <property type="entry name" value="P-loop_NTPase"/>
</dbReference>
<dbReference type="PIRSF" id="PIRSF001327">
    <property type="entry name" value="Arsenical_pump-driving_ATPase"/>
    <property type="match status" value="1"/>
</dbReference>
<dbReference type="CDD" id="cd02035">
    <property type="entry name" value="ArsA"/>
    <property type="match status" value="2"/>
</dbReference>
<dbReference type="PANTHER" id="PTHR10803:SF3">
    <property type="entry name" value="ATPASE GET3"/>
    <property type="match status" value="1"/>
</dbReference>